<dbReference type="HOGENOM" id="CLU_115403_3_2_11"/>
<evidence type="ECO:0000256" key="2">
    <source>
        <dbReference type="RuleBase" id="RU003749"/>
    </source>
</evidence>
<evidence type="ECO:0000256" key="1">
    <source>
        <dbReference type="ARBA" id="ARBA00009013"/>
    </source>
</evidence>
<feature type="domain" description="STAS" evidence="3">
    <location>
        <begin position="3"/>
        <end position="111"/>
    </location>
</feature>
<sequence length="111" mass="11608">MGFTCTAQQSEQQITVTVTGDVDLAAYPALEAEAGVWGGAGTDVVLDCSEVTFMDSMGLRVLVQIWQAVTEAGHSMTLADPSTPVMRVLELAGVGQLFGYADPISGRTSLP</sequence>
<dbReference type="AlphaFoldDB" id="C7Q1I6"/>
<proteinExistence type="inferred from homology"/>
<dbReference type="PROSITE" id="PS50801">
    <property type="entry name" value="STAS"/>
    <property type="match status" value="1"/>
</dbReference>
<dbReference type="InterPro" id="IPR003658">
    <property type="entry name" value="Anti-sigma_ant"/>
</dbReference>
<name>C7Q1I6_CATAD</name>
<evidence type="ECO:0000313" key="5">
    <source>
        <dbReference type="Proteomes" id="UP000000851"/>
    </source>
</evidence>
<dbReference type="InParanoid" id="C7Q1I6"/>
<reference evidence="4 5" key="1">
    <citation type="journal article" date="2009" name="Stand. Genomic Sci.">
        <title>Complete genome sequence of Catenulispora acidiphila type strain (ID 139908).</title>
        <authorList>
            <person name="Copeland A."/>
            <person name="Lapidus A."/>
            <person name="Glavina Del Rio T."/>
            <person name="Nolan M."/>
            <person name="Lucas S."/>
            <person name="Chen F."/>
            <person name="Tice H."/>
            <person name="Cheng J.F."/>
            <person name="Bruce D."/>
            <person name="Goodwin L."/>
            <person name="Pitluck S."/>
            <person name="Mikhailova N."/>
            <person name="Pati A."/>
            <person name="Ivanova N."/>
            <person name="Mavromatis K."/>
            <person name="Chen A."/>
            <person name="Palaniappan K."/>
            <person name="Chain P."/>
            <person name="Land M."/>
            <person name="Hauser L."/>
            <person name="Chang Y.J."/>
            <person name="Jeffries C.D."/>
            <person name="Chertkov O."/>
            <person name="Brettin T."/>
            <person name="Detter J.C."/>
            <person name="Han C."/>
            <person name="Ali Z."/>
            <person name="Tindall B.J."/>
            <person name="Goker M."/>
            <person name="Bristow J."/>
            <person name="Eisen J.A."/>
            <person name="Markowitz V."/>
            <person name="Hugenholtz P."/>
            <person name="Kyrpides N.C."/>
            <person name="Klenk H.P."/>
        </authorList>
    </citation>
    <scope>NUCLEOTIDE SEQUENCE [LARGE SCALE GENOMIC DNA]</scope>
    <source>
        <strain evidence="5">DSM 44928 / JCM 14897 / NBRC 102108 / NRRL B-24433 / ID139908</strain>
    </source>
</reference>
<dbReference type="NCBIfam" id="TIGR00377">
    <property type="entry name" value="ant_ant_sig"/>
    <property type="match status" value="1"/>
</dbReference>
<organism evidence="4 5">
    <name type="scientific">Catenulispora acidiphila (strain DSM 44928 / JCM 14897 / NBRC 102108 / NRRL B-24433 / ID139908)</name>
    <dbReference type="NCBI Taxonomy" id="479433"/>
    <lineage>
        <taxon>Bacteria</taxon>
        <taxon>Bacillati</taxon>
        <taxon>Actinomycetota</taxon>
        <taxon>Actinomycetes</taxon>
        <taxon>Catenulisporales</taxon>
        <taxon>Catenulisporaceae</taxon>
        <taxon>Catenulispora</taxon>
    </lineage>
</organism>
<dbReference type="RefSeq" id="WP_015793444.1">
    <property type="nucleotide sequence ID" value="NC_013131.1"/>
</dbReference>
<dbReference type="Proteomes" id="UP000000851">
    <property type="component" value="Chromosome"/>
</dbReference>
<keyword evidence="5" id="KW-1185">Reference proteome</keyword>
<dbReference type="OrthoDB" id="9793697at2"/>
<evidence type="ECO:0000259" key="3">
    <source>
        <dbReference type="PROSITE" id="PS50801"/>
    </source>
</evidence>
<dbReference type="eggNOG" id="COG1366">
    <property type="taxonomic scope" value="Bacteria"/>
</dbReference>
<gene>
    <name evidence="4" type="ordered locus">Caci_4854</name>
</gene>
<dbReference type="PANTHER" id="PTHR33495">
    <property type="entry name" value="ANTI-SIGMA FACTOR ANTAGONIST TM_1081-RELATED-RELATED"/>
    <property type="match status" value="1"/>
</dbReference>
<dbReference type="InterPro" id="IPR002645">
    <property type="entry name" value="STAS_dom"/>
</dbReference>
<accession>C7Q1I6</accession>
<dbReference type="EMBL" id="CP001700">
    <property type="protein sequence ID" value="ACU73715.1"/>
    <property type="molecule type" value="Genomic_DNA"/>
</dbReference>
<dbReference type="KEGG" id="cai:Caci_4854"/>
<dbReference type="Gene3D" id="3.30.750.24">
    <property type="entry name" value="STAS domain"/>
    <property type="match status" value="1"/>
</dbReference>
<dbReference type="SUPFAM" id="SSF52091">
    <property type="entry name" value="SpoIIaa-like"/>
    <property type="match status" value="1"/>
</dbReference>
<dbReference type="GO" id="GO:0043856">
    <property type="term" value="F:anti-sigma factor antagonist activity"/>
    <property type="evidence" value="ECO:0007669"/>
    <property type="project" value="InterPro"/>
</dbReference>
<dbReference type="CDD" id="cd07043">
    <property type="entry name" value="STAS_anti-anti-sigma_factors"/>
    <property type="match status" value="1"/>
</dbReference>
<evidence type="ECO:0000313" key="4">
    <source>
        <dbReference type="EMBL" id="ACU73715.1"/>
    </source>
</evidence>
<protein>
    <recommendedName>
        <fullName evidence="2">Anti-sigma factor antagonist</fullName>
    </recommendedName>
</protein>
<dbReference type="STRING" id="479433.Caci_4854"/>
<dbReference type="Pfam" id="PF01740">
    <property type="entry name" value="STAS"/>
    <property type="match status" value="1"/>
</dbReference>
<dbReference type="PANTHER" id="PTHR33495:SF2">
    <property type="entry name" value="ANTI-SIGMA FACTOR ANTAGONIST TM_1081-RELATED"/>
    <property type="match status" value="1"/>
</dbReference>
<dbReference type="InterPro" id="IPR036513">
    <property type="entry name" value="STAS_dom_sf"/>
</dbReference>
<comment type="similarity">
    <text evidence="1 2">Belongs to the anti-sigma-factor antagonist family.</text>
</comment>